<dbReference type="GO" id="GO:0032259">
    <property type="term" value="P:methylation"/>
    <property type="evidence" value="ECO:0007669"/>
    <property type="project" value="UniProtKB-KW"/>
</dbReference>
<dbReference type="Pfam" id="PF13489">
    <property type="entry name" value="Methyltransf_23"/>
    <property type="match status" value="1"/>
</dbReference>
<dbReference type="EMBL" id="CP016070">
    <property type="protein sequence ID" value="AOW79918.1"/>
    <property type="molecule type" value="Genomic_DNA"/>
</dbReference>
<gene>
    <name evidence="3" type="ORF">HTSR_0728</name>
</gene>
<dbReference type="CDD" id="cd02440">
    <property type="entry name" value="AdoMet_MTases"/>
    <property type="match status" value="1"/>
</dbReference>
<dbReference type="Proteomes" id="UP000185608">
    <property type="component" value="Chromosome"/>
</dbReference>
<dbReference type="KEGG" id="halh:HTSR_0728"/>
<dbReference type="GeneID" id="29828739"/>
<dbReference type="RefSeq" id="WP_070364654.1">
    <property type="nucleotide sequence ID" value="NZ_CP016070.1"/>
</dbReference>
<dbReference type="Gene3D" id="3.40.50.150">
    <property type="entry name" value="Vaccinia Virus protein VP39"/>
    <property type="match status" value="1"/>
</dbReference>
<dbReference type="STRING" id="1873524.HSR6_0754"/>
<dbReference type="PATRIC" id="fig|1855411.3.peg.727"/>
<evidence type="ECO:0000259" key="1">
    <source>
        <dbReference type="Pfam" id="PF26486"/>
    </source>
</evidence>
<dbReference type="InterPro" id="IPR058470">
    <property type="entry name" value="DUF8157_N"/>
</dbReference>
<feature type="domain" description="DUF8157" evidence="2">
    <location>
        <begin position="378"/>
        <end position="467"/>
    </location>
</feature>
<organism evidence="3 4">
    <name type="scientific">Halodesulfurarchaeum formicicum</name>
    <dbReference type="NCBI Taxonomy" id="1873524"/>
    <lineage>
        <taxon>Archaea</taxon>
        <taxon>Methanobacteriati</taxon>
        <taxon>Methanobacteriota</taxon>
        <taxon>Stenosarchaea group</taxon>
        <taxon>Halobacteria</taxon>
        <taxon>Halobacteriales</taxon>
        <taxon>Halobacteriaceae</taxon>
        <taxon>Halodesulfurarchaeum</taxon>
    </lineage>
</organism>
<reference evidence="3 4" key="1">
    <citation type="submission" date="2016-06" db="EMBL/GenBank/DDBJ databases">
        <title>Discovery of anaerobic lithoheterotrophic haloarchaeon capable of sulfur respiration by hydrogen and formate.</title>
        <authorList>
            <person name="Sorokin D.Y."/>
            <person name="Kublanov I.V."/>
            <person name="Roman P."/>
            <person name="Sinninghe Damste J.S."/>
            <person name="Golyshin P.N."/>
            <person name="Rojo D."/>
            <person name="Ciordia S."/>
            <person name="Mena Md.C."/>
            <person name="Ferrer M."/>
            <person name="Smedile F."/>
            <person name="Messina E."/>
            <person name="La Cono V."/>
            <person name="Yakimov M.M."/>
        </authorList>
    </citation>
    <scope>NUCLEOTIDE SEQUENCE [LARGE SCALE GENOMIC DNA]</scope>
    <source>
        <strain evidence="3 4">HTSR1</strain>
    </source>
</reference>
<dbReference type="GO" id="GO:0008168">
    <property type="term" value="F:methyltransferase activity"/>
    <property type="evidence" value="ECO:0007669"/>
    <property type="project" value="UniProtKB-KW"/>
</dbReference>
<dbReference type="InterPro" id="IPR058959">
    <property type="entry name" value="DUF8157_C"/>
</dbReference>
<protein>
    <submittedName>
        <fullName evidence="3">Methyltransferase family protein</fullName>
    </submittedName>
</protein>
<feature type="domain" description="DUF8157" evidence="1">
    <location>
        <begin position="5"/>
        <end position="55"/>
    </location>
</feature>
<keyword evidence="3" id="KW-0808">Transferase</keyword>
<dbReference type="Pfam" id="PF26487">
    <property type="entry name" value="DUF8157_C"/>
    <property type="match status" value="1"/>
</dbReference>
<dbReference type="AlphaFoldDB" id="A0A1D8S3J7"/>
<proteinExistence type="predicted"/>
<evidence type="ECO:0000313" key="4">
    <source>
        <dbReference type="Proteomes" id="UP000185608"/>
    </source>
</evidence>
<name>A0A1D8S3J7_9EURY</name>
<dbReference type="SUPFAM" id="SSF53335">
    <property type="entry name" value="S-adenosyl-L-methionine-dependent methyltransferases"/>
    <property type="match status" value="1"/>
</dbReference>
<accession>A0A1D8S3J7</accession>
<evidence type="ECO:0000259" key="2">
    <source>
        <dbReference type="Pfam" id="PF26487"/>
    </source>
</evidence>
<keyword evidence="3" id="KW-0489">Methyltransferase</keyword>
<dbReference type="InterPro" id="IPR029063">
    <property type="entry name" value="SAM-dependent_MTases_sf"/>
</dbReference>
<sequence length="468" mass="51656">MPVDRTAVRDTAKYLRQIRPIDPAEVSEYVPDQPDPRVLRQLLREMALELGIAEGPDGLFRPAATGPFRRPFDGVEGLPAAYDRELEALLVEQYGPDWHRGDSGAAIRERIERLKADYFAGRSVSYDWDLALAYAIYHLADYYASTQYLLAELSREGLVPSQARILDVGAGVGGPALAIADFFDVSNREPDSLPVLDYQAVEPAAAADVLEALLGSGPRNVSVSIARETAEAFESSEPYDLIFFNNVLSELENPVETADRYLDLLAPDGSLVLTAPADRNTSIQLREVERELETRGATVYGPTVRLWPNERPTEDCWSFDKQPDITVPGVQATLAEDANRAATVRNTSVKYSYSILRTDGERRYDLALSRSNVAMLGEMETHVGSRIDLVVAKLSRNLAEDGHPLYKVSDGSESENHFAVLVNETELNQALRRAGYGDLLSVTNVLALYNDDEGAYNLVVDEETIVDA</sequence>
<evidence type="ECO:0000313" key="3">
    <source>
        <dbReference type="EMBL" id="AOW79918.1"/>
    </source>
</evidence>
<dbReference type="Pfam" id="PF26486">
    <property type="entry name" value="DUF8157"/>
    <property type="match status" value="1"/>
</dbReference>